<sequence length="525" mass="56551">MVAGVPAAAIQLRFARFWRAAGVGRALSGGAQEAGAWLDRTVASRERARIPLHGSPVFCCAALSPLSECPFATAQHRLAAVAARTRLQSMLRQGSQQYCRLRADSVAAHTKARRQGLQQHREGRRPARRATVRRGGAGADPRAHAGDASGTREAAEAENHQPDRPRGRAYRGRIRSASQSRRRRRHGRRTGAGGQRRHGATAGGGRRRLRGRGAVGRAQAPAEHAPSSDRGRCASARAGGRRAGGSHGSRRPRPRRLCLSHRALHLVEHAPARGRCRGVRTAAGVWRDGREPDHAGSARNGAVAGRPPAHRRGGTGGQRAPPALLQAQCRDGLRQRRARHDAQRFFGRLPQRGPRGRDPRRRYRGAGRRPPRGAAARPPSTRKRLIRIFPRFPTVSRVFPEWSGSGAVLVAVCAGKTGSKKPVPGKSRAKRSLRVLIMKTDGIDQPKGFVDGNWSAAARAGRGRTSPWVAIAVVVLLAVLGWFGWKHWSSPKPQTKGPAATAVTTARVMQGDVPLEVTANGTVTA</sequence>
<feature type="region of interest" description="Disordered" evidence="1">
    <location>
        <begin position="336"/>
        <end position="381"/>
    </location>
</feature>
<evidence type="ECO:0000256" key="2">
    <source>
        <dbReference type="SAM" id="Phobius"/>
    </source>
</evidence>
<dbReference type="OMA" id="MAPRRFI"/>
<name>A0A494G9V1_SOLLC</name>
<dbReference type="Gramene" id="Solyc00g121230.2.1">
    <property type="protein sequence ID" value="Solyc00g121230.2.1"/>
    <property type="gene ID" value="Solyc00g121230.2"/>
</dbReference>
<keyword evidence="2" id="KW-1133">Transmembrane helix</keyword>
<reference evidence="3" key="1">
    <citation type="journal article" date="2012" name="Nature">
        <title>The tomato genome sequence provides insights into fleshy fruit evolution.</title>
        <authorList>
            <consortium name="Tomato Genome Consortium"/>
        </authorList>
    </citation>
    <scope>NUCLEOTIDE SEQUENCE [LARGE SCALE GENOMIC DNA]</scope>
    <source>
        <strain evidence="3">cv. Heinz 1706</strain>
    </source>
</reference>
<dbReference type="InParanoid" id="A0A494G9V1"/>
<feature type="compositionally biased region" description="Basic and acidic residues" evidence="1">
    <location>
        <begin position="153"/>
        <end position="166"/>
    </location>
</feature>
<evidence type="ECO:0000313" key="3">
    <source>
        <dbReference type="EnsemblPlants" id="Solyc00g121230.2.1"/>
    </source>
</evidence>
<proteinExistence type="predicted"/>
<feature type="transmembrane region" description="Helical" evidence="2">
    <location>
        <begin position="468"/>
        <end position="485"/>
    </location>
</feature>
<feature type="region of interest" description="Disordered" evidence="1">
    <location>
        <begin position="287"/>
        <end position="321"/>
    </location>
</feature>
<organism evidence="3">
    <name type="scientific">Solanum lycopersicum</name>
    <name type="common">Tomato</name>
    <name type="synonym">Lycopersicon esculentum</name>
    <dbReference type="NCBI Taxonomy" id="4081"/>
    <lineage>
        <taxon>Eukaryota</taxon>
        <taxon>Viridiplantae</taxon>
        <taxon>Streptophyta</taxon>
        <taxon>Embryophyta</taxon>
        <taxon>Tracheophyta</taxon>
        <taxon>Spermatophyta</taxon>
        <taxon>Magnoliopsida</taxon>
        <taxon>eudicotyledons</taxon>
        <taxon>Gunneridae</taxon>
        <taxon>Pentapetalae</taxon>
        <taxon>asterids</taxon>
        <taxon>lamiids</taxon>
        <taxon>Solanales</taxon>
        <taxon>Solanaceae</taxon>
        <taxon>Solanoideae</taxon>
        <taxon>Solaneae</taxon>
        <taxon>Solanum</taxon>
        <taxon>Solanum subgen. Lycopersicon</taxon>
    </lineage>
</organism>
<feature type="compositionally biased region" description="Basic residues" evidence="1">
    <location>
        <begin position="358"/>
        <end position="371"/>
    </location>
</feature>
<dbReference type="Proteomes" id="UP000004994">
    <property type="component" value="Unassembled WGS sequence"/>
</dbReference>
<evidence type="ECO:0000256" key="1">
    <source>
        <dbReference type="SAM" id="MobiDB-lite"/>
    </source>
</evidence>
<feature type="compositionally biased region" description="Basic residues" evidence="1">
    <location>
        <begin position="167"/>
        <end position="211"/>
    </location>
</feature>
<reference evidence="3" key="2">
    <citation type="submission" date="2019-04" db="UniProtKB">
        <authorList>
            <consortium name="EnsemblPlants"/>
        </authorList>
    </citation>
    <scope>IDENTIFICATION</scope>
    <source>
        <strain evidence="3">cv. Heinz 1706</strain>
    </source>
</reference>
<feature type="region of interest" description="Disordered" evidence="1">
    <location>
        <begin position="109"/>
        <end position="256"/>
    </location>
</feature>
<dbReference type="PaxDb" id="4081-Solyc00g121230.1.1"/>
<feature type="compositionally biased region" description="Basic and acidic residues" evidence="1">
    <location>
        <begin position="287"/>
        <end position="296"/>
    </location>
</feature>
<evidence type="ECO:0000313" key="4">
    <source>
        <dbReference type="Proteomes" id="UP000004994"/>
    </source>
</evidence>
<keyword evidence="2" id="KW-0472">Membrane</keyword>
<accession>A0A494G9V1</accession>
<dbReference type="EnsemblPlants" id="Solyc00g121230.2.1">
    <property type="protein sequence ID" value="Solyc00g121230.2.1"/>
    <property type="gene ID" value="Solyc00g121230.2"/>
</dbReference>
<protein>
    <submittedName>
        <fullName evidence="3">Uncharacterized protein</fullName>
    </submittedName>
</protein>
<keyword evidence="4" id="KW-1185">Reference proteome</keyword>
<dbReference type="AlphaFoldDB" id="A0A494G9V1"/>
<keyword evidence="2" id="KW-0812">Transmembrane</keyword>